<dbReference type="GO" id="GO:0005737">
    <property type="term" value="C:cytoplasm"/>
    <property type="evidence" value="ECO:0007669"/>
    <property type="project" value="EnsemblFungi"/>
</dbReference>
<dbReference type="KEGG" id="ndi:NDAI_0B06140"/>
<dbReference type="Proteomes" id="UP000000689">
    <property type="component" value="Chromosome 2"/>
</dbReference>
<evidence type="ECO:0000256" key="6">
    <source>
        <dbReference type="ARBA" id="ARBA00047806"/>
    </source>
</evidence>
<sequence length="184" mass="21197">MSATISKTIKYNPKTDKLITVACGCFWGTDHIYKKHLGDKIIDAKVGYANGDESKNDQVDSVSYKRVKQGDTNFAEALQIAYNPNTIKLKELVDFFFRIHDPTTVNFQGPDQGTQYRSGLFAHSDEDLKELELLKKEWQPKWGNKIVTQVEPIHNFYDAEEYHQLYLTKNPEGYACPTHYVRDI</sequence>
<evidence type="ECO:0000256" key="1">
    <source>
        <dbReference type="ARBA" id="ARBA00005591"/>
    </source>
</evidence>
<dbReference type="SUPFAM" id="SSF55068">
    <property type="entry name" value="Peptide methionine sulfoxide reductase"/>
    <property type="match status" value="1"/>
</dbReference>
<dbReference type="Gene3D" id="3.30.1060.10">
    <property type="entry name" value="Peptide methionine sulphoxide reductase MsrA"/>
    <property type="match status" value="1"/>
</dbReference>
<dbReference type="HOGENOM" id="CLU_031040_10_2_1"/>
<dbReference type="PANTHER" id="PTHR42799:SF2">
    <property type="entry name" value="MITOCHONDRIAL PEPTIDE METHIONINE SULFOXIDE REDUCTASE"/>
    <property type="match status" value="1"/>
</dbReference>
<dbReference type="NCBIfam" id="TIGR00401">
    <property type="entry name" value="msrA"/>
    <property type="match status" value="1"/>
</dbReference>
<dbReference type="GeneID" id="11497803"/>
<evidence type="ECO:0000313" key="10">
    <source>
        <dbReference type="Proteomes" id="UP000000689"/>
    </source>
</evidence>
<evidence type="ECO:0000256" key="7">
    <source>
        <dbReference type="ARBA" id="ARBA00048782"/>
    </source>
</evidence>
<dbReference type="GO" id="GO:0008113">
    <property type="term" value="F:peptide-methionine (S)-S-oxide reductase activity"/>
    <property type="evidence" value="ECO:0007669"/>
    <property type="project" value="UniProtKB-EC"/>
</dbReference>
<dbReference type="InterPro" id="IPR050162">
    <property type="entry name" value="MsrA_MetSO_reductase"/>
</dbReference>
<comment type="similarity">
    <text evidence="1">Belongs to the MsrA Met sulfoxide reductase family.</text>
</comment>
<accession>G0W785</accession>
<name>G0W785_NAUDC</name>
<evidence type="ECO:0000256" key="2">
    <source>
        <dbReference type="ARBA" id="ARBA00012502"/>
    </source>
</evidence>
<dbReference type="PANTHER" id="PTHR42799">
    <property type="entry name" value="MITOCHONDRIAL PEPTIDE METHIONINE SULFOXIDE REDUCTASE"/>
    <property type="match status" value="1"/>
</dbReference>
<evidence type="ECO:0000313" key="9">
    <source>
        <dbReference type="EMBL" id="CCD23646.1"/>
    </source>
</evidence>
<evidence type="ECO:0000259" key="8">
    <source>
        <dbReference type="Pfam" id="PF01625"/>
    </source>
</evidence>
<gene>
    <name evidence="9" type="primary">NDAI0B06140</name>
    <name evidence="9" type="ordered locus">NDAI_0B06140</name>
</gene>
<dbReference type="OMA" id="FWCLEHD"/>
<evidence type="ECO:0000256" key="5">
    <source>
        <dbReference type="ARBA" id="ARBA00030643"/>
    </source>
</evidence>
<evidence type="ECO:0000256" key="4">
    <source>
        <dbReference type="ARBA" id="ARBA00030273"/>
    </source>
</evidence>
<comment type="catalytic activity">
    <reaction evidence="6">
        <text>L-methionyl-[protein] + [thioredoxin]-disulfide + H2O = L-methionyl-(S)-S-oxide-[protein] + [thioredoxin]-dithiol</text>
        <dbReference type="Rhea" id="RHEA:14217"/>
        <dbReference type="Rhea" id="RHEA-COMP:10698"/>
        <dbReference type="Rhea" id="RHEA-COMP:10700"/>
        <dbReference type="Rhea" id="RHEA-COMP:12313"/>
        <dbReference type="Rhea" id="RHEA-COMP:12315"/>
        <dbReference type="ChEBI" id="CHEBI:15377"/>
        <dbReference type="ChEBI" id="CHEBI:16044"/>
        <dbReference type="ChEBI" id="CHEBI:29950"/>
        <dbReference type="ChEBI" id="CHEBI:44120"/>
        <dbReference type="ChEBI" id="CHEBI:50058"/>
        <dbReference type="EC" id="1.8.4.11"/>
    </reaction>
</comment>
<dbReference type="EC" id="1.8.4.11" evidence="2"/>
<dbReference type="AlphaFoldDB" id="G0W785"/>
<dbReference type="EMBL" id="HE580268">
    <property type="protein sequence ID" value="CCD23646.1"/>
    <property type="molecule type" value="Genomic_DNA"/>
</dbReference>
<dbReference type="InterPro" id="IPR002569">
    <property type="entry name" value="Met_Sox_Rdtase_MsrA_dom"/>
</dbReference>
<dbReference type="HAMAP" id="MF_01401">
    <property type="entry name" value="MsrA"/>
    <property type="match status" value="1"/>
</dbReference>
<reference evidence="9 10" key="1">
    <citation type="journal article" date="2011" name="Proc. Natl. Acad. Sci. U.S.A.">
        <title>Evolutionary erosion of yeast sex chromosomes by mating-type switching accidents.</title>
        <authorList>
            <person name="Gordon J.L."/>
            <person name="Armisen D."/>
            <person name="Proux-Wera E."/>
            <person name="Oheigeartaigh S.S."/>
            <person name="Byrne K.P."/>
            <person name="Wolfe K.H."/>
        </authorList>
    </citation>
    <scope>NUCLEOTIDE SEQUENCE [LARGE SCALE GENOMIC DNA]</scope>
    <source>
        <strain evidence="10">ATCC 10597 / BCRC 20456 / CBS 421 / NBRC 0211 / NRRL Y-12639</strain>
    </source>
</reference>
<comment type="catalytic activity">
    <reaction evidence="7">
        <text>[thioredoxin]-disulfide + L-methionine + H2O = L-methionine (S)-S-oxide + [thioredoxin]-dithiol</text>
        <dbReference type="Rhea" id="RHEA:19993"/>
        <dbReference type="Rhea" id="RHEA-COMP:10698"/>
        <dbReference type="Rhea" id="RHEA-COMP:10700"/>
        <dbReference type="ChEBI" id="CHEBI:15377"/>
        <dbReference type="ChEBI" id="CHEBI:29950"/>
        <dbReference type="ChEBI" id="CHEBI:50058"/>
        <dbReference type="ChEBI" id="CHEBI:57844"/>
        <dbReference type="ChEBI" id="CHEBI:58772"/>
        <dbReference type="EC" id="1.8.4.11"/>
    </reaction>
</comment>
<dbReference type="GO" id="GO:0034599">
    <property type="term" value="P:cellular response to oxidative stress"/>
    <property type="evidence" value="ECO:0007669"/>
    <property type="project" value="EnsemblFungi"/>
</dbReference>
<dbReference type="FunFam" id="3.30.1060.10:FF:000006">
    <property type="entry name" value="Peptide methionine sulfoxide reductase"/>
    <property type="match status" value="1"/>
</dbReference>
<proteinExistence type="inferred from homology"/>
<feature type="domain" description="Peptide methionine sulphoxide reductase MsrA" evidence="8">
    <location>
        <begin position="19"/>
        <end position="175"/>
    </location>
</feature>
<dbReference type="RefSeq" id="XP_003668889.1">
    <property type="nucleotide sequence ID" value="XM_003668841.1"/>
</dbReference>
<evidence type="ECO:0000256" key="3">
    <source>
        <dbReference type="ARBA" id="ARBA00023002"/>
    </source>
</evidence>
<keyword evidence="3" id="KW-0560">Oxidoreductase</keyword>
<organism evidence="9 10">
    <name type="scientific">Naumovozyma dairenensis (strain ATCC 10597 / BCRC 20456 / CBS 421 / NBRC 0211 / NRRL Y-12639)</name>
    <name type="common">Saccharomyces dairenensis</name>
    <dbReference type="NCBI Taxonomy" id="1071378"/>
    <lineage>
        <taxon>Eukaryota</taxon>
        <taxon>Fungi</taxon>
        <taxon>Dikarya</taxon>
        <taxon>Ascomycota</taxon>
        <taxon>Saccharomycotina</taxon>
        <taxon>Saccharomycetes</taxon>
        <taxon>Saccharomycetales</taxon>
        <taxon>Saccharomycetaceae</taxon>
        <taxon>Naumovozyma</taxon>
    </lineage>
</organism>
<protein>
    <recommendedName>
        <fullName evidence="2">peptide-methionine (S)-S-oxide reductase</fullName>
        <ecNumber evidence="2">1.8.4.11</ecNumber>
    </recommendedName>
    <alternativeName>
        <fullName evidence="5">Peptide-methionine (S)-S-oxide reductase</fullName>
    </alternativeName>
    <alternativeName>
        <fullName evidence="4">Protein-methionine-S-oxide reductase</fullName>
    </alternativeName>
</protein>
<dbReference type="eggNOG" id="KOG1635">
    <property type="taxonomic scope" value="Eukaryota"/>
</dbReference>
<dbReference type="STRING" id="1071378.G0W785"/>
<dbReference type="InterPro" id="IPR036509">
    <property type="entry name" value="Met_Sox_Rdtase_MsrA_sf"/>
</dbReference>
<dbReference type="Pfam" id="PF01625">
    <property type="entry name" value="PMSR"/>
    <property type="match status" value="1"/>
</dbReference>
<dbReference type="OrthoDB" id="77405at2759"/>
<keyword evidence="10" id="KW-1185">Reference proteome</keyword>